<evidence type="ECO:0000313" key="2">
    <source>
        <dbReference type="Proteomes" id="UP000053989"/>
    </source>
</evidence>
<keyword evidence="2" id="KW-1185">Reference proteome</keyword>
<reference evidence="1 2" key="1">
    <citation type="submission" date="2014-04" db="EMBL/GenBank/DDBJ databases">
        <authorList>
            <consortium name="DOE Joint Genome Institute"/>
            <person name="Kuo A."/>
            <person name="Kohler A."/>
            <person name="Nagy L.G."/>
            <person name="Floudas D."/>
            <person name="Copeland A."/>
            <person name="Barry K.W."/>
            <person name="Cichocki N."/>
            <person name="Veneault-Fourrey C."/>
            <person name="LaButti K."/>
            <person name="Lindquist E.A."/>
            <person name="Lipzen A."/>
            <person name="Lundell T."/>
            <person name="Morin E."/>
            <person name="Murat C."/>
            <person name="Sun H."/>
            <person name="Tunlid A."/>
            <person name="Henrissat B."/>
            <person name="Grigoriev I.V."/>
            <person name="Hibbett D.S."/>
            <person name="Martin F."/>
            <person name="Nordberg H.P."/>
            <person name="Cantor M.N."/>
            <person name="Hua S.X."/>
        </authorList>
    </citation>
    <scope>NUCLEOTIDE SEQUENCE [LARGE SCALE GENOMIC DNA]</scope>
    <source>
        <strain evidence="1 2">Foug A</strain>
    </source>
</reference>
<dbReference type="HOGENOM" id="CLU_2392043_0_0_1"/>
<dbReference type="EMBL" id="KN822016">
    <property type="protein sequence ID" value="KIM66727.1"/>
    <property type="molecule type" value="Genomic_DNA"/>
</dbReference>
<dbReference type="InParanoid" id="A0A0C3AP42"/>
<dbReference type="STRING" id="1036808.A0A0C3AP42"/>
<gene>
    <name evidence="1" type="ORF">SCLCIDRAFT_39431</name>
</gene>
<organism evidence="1 2">
    <name type="scientific">Scleroderma citrinum Foug A</name>
    <dbReference type="NCBI Taxonomy" id="1036808"/>
    <lineage>
        <taxon>Eukaryota</taxon>
        <taxon>Fungi</taxon>
        <taxon>Dikarya</taxon>
        <taxon>Basidiomycota</taxon>
        <taxon>Agaricomycotina</taxon>
        <taxon>Agaricomycetes</taxon>
        <taxon>Agaricomycetidae</taxon>
        <taxon>Boletales</taxon>
        <taxon>Sclerodermatineae</taxon>
        <taxon>Sclerodermataceae</taxon>
        <taxon>Scleroderma</taxon>
    </lineage>
</organism>
<evidence type="ECO:0000313" key="1">
    <source>
        <dbReference type="EMBL" id="KIM66727.1"/>
    </source>
</evidence>
<sequence length="94" mass="10996">PARTYCHPEFPLLLCRVSKSWKDFVYGTPLIWRFLSIDSAKHRTIDLQVLPNQLSRAQNVPLVVSFFIWAFPNLDAPRILFSFSHQFCELSLMI</sequence>
<evidence type="ECO:0008006" key="3">
    <source>
        <dbReference type="Google" id="ProtNLM"/>
    </source>
</evidence>
<reference evidence="2" key="2">
    <citation type="submission" date="2015-01" db="EMBL/GenBank/DDBJ databases">
        <title>Evolutionary Origins and Diversification of the Mycorrhizal Mutualists.</title>
        <authorList>
            <consortium name="DOE Joint Genome Institute"/>
            <consortium name="Mycorrhizal Genomics Consortium"/>
            <person name="Kohler A."/>
            <person name="Kuo A."/>
            <person name="Nagy L.G."/>
            <person name="Floudas D."/>
            <person name="Copeland A."/>
            <person name="Barry K.W."/>
            <person name="Cichocki N."/>
            <person name="Veneault-Fourrey C."/>
            <person name="LaButti K."/>
            <person name="Lindquist E.A."/>
            <person name="Lipzen A."/>
            <person name="Lundell T."/>
            <person name="Morin E."/>
            <person name="Murat C."/>
            <person name="Riley R."/>
            <person name="Ohm R."/>
            <person name="Sun H."/>
            <person name="Tunlid A."/>
            <person name="Henrissat B."/>
            <person name="Grigoriev I.V."/>
            <person name="Hibbett D.S."/>
            <person name="Martin F."/>
        </authorList>
    </citation>
    <scope>NUCLEOTIDE SEQUENCE [LARGE SCALE GENOMIC DNA]</scope>
    <source>
        <strain evidence="2">Foug A</strain>
    </source>
</reference>
<name>A0A0C3AP42_9AGAM</name>
<accession>A0A0C3AP42</accession>
<proteinExistence type="predicted"/>
<dbReference type="OrthoDB" id="2707092at2759"/>
<feature type="non-terminal residue" evidence="1">
    <location>
        <position position="94"/>
    </location>
</feature>
<dbReference type="Proteomes" id="UP000053989">
    <property type="component" value="Unassembled WGS sequence"/>
</dbReference>
<feature type="non-terminal residue" evidence="1">
    <location>
        <position position="1"/>
    </location>
</feature>
<dbReference type="AlphaFoldDB" id="A0A0C3AP42"/>
<protein>
    <recommendedName>
        <fullName evidence="3">F-box domain-containing protein</fullName>
    </recommendedName>
</protein>